<protein>
    <submittedName>
        <fullName evidence="5">Helix-turn-helix transcriptional regulator</fullName>
    </submittedName>
</protein>
<accession>A0ABS1LIY8</accession>
<dbReference type="PROSITE" id="PS50043">
    <property type="entry name" value="HTH_LUXR_2"/>
    <property type="match status" value="1"/>
</dbReference>
<evidence type="ECO:0000313" key="6">
    <source>
        <dbReference type="Proteomes" id="UP000675409"/>
    </source>
</evidence>
<dbReference type="InterPro" id="IPR011990">
    <property type="entry name" value="TPR-like_helical_dom_sf"/>
</dbReference>
<dbReference type="Pfam" id="PF00196">
    <property type="entry name" value="GerE"/>
    <property type="match status" value="1"/>
</dbReference>
<reference evidence="5 6" key="1">
    <citation type="journal article" date="2021" name="Arch. Microbiol.">
        <title>Myceligenerans indicum sp. nov., an actinobacterium isolated from mangrove sediment of Sundarbans, India.</title>
        <authorList>
            <person name="Asha K."/>
            <person name="Bhadury P."/>
        </authorList>
    </citation>
    <scope>NUCLEOTIDE SEQUENCE [LARGE SCALE GENOMIC DNA]</scope>
    <source>
        <strain evidence="5 6">I2</strain>
    </source>
</reference>
<dbReference type="EMBL" id="JABBYC010000009">
    <property type="protein sequence ID" value="MBL0886156.1"/>
    <property type="molecule type" value="Genomic_DNA"/>
</dbReference>
<name>A0ABS1LIY8_9MICO</name>
<dbReference type="SUPFAM" id="SSF46894">
    <property type="entry name" value="C-terminal effector domain of the bipartite response regulators"/>
    <property type="match status" value="1"/>
</dbReference>
<dbReference type="SUPFAM" id="SSF48452">
    <property type="entry name" value="TPR-like"/>
    <property type="match status" value="3"/>
</dbReference>
<evidence type="ECO:0000256" key="3">
    <source>
        <dbReference type="ARBA" id="ARBA00023163"/>
    </source>
</evidence>
<dbReference type="SMART" id="SM00421">
    <property type="entry name" value="HTH_LUXR"/>
    <property type="match status" value="1"/>
</dbReference>
<keyword evidence="6" id="KW-1185">Reference proteome</keyword>
<dbReference type="Proteomes" id="UP000675409">
    <property type="component" value="Unassembled WGS sequence"/>
</dbReference>
<evidence type="ECO:0000259" key="4">
    <source>
        <dbReference type="PROSITE" id="PS50043"/>
    </source>
</evidence>
<dbReference type="InterPro" id="IPR000792">
    <property type="entry name" value="Tscrpt_reg_LuxR_C"/>
</dbReference>
<organism evidence="5 6">
    <name type="scientific">Myceligenerans indicum</name>
    <dbReference type="NCBI Taxonomy" id="2593663"/>
    <lineage>
        <taxon>Bacteria</taxon>
        <taxon>Bacillati</taxon>
        <taxon>Actinomycetota</taxon>
        <taxon>Actinomycetes</taxon>
        <taxon>Micrococcales</taxon>
        <taxon>Promicromonosporaceae</taxon>
        <taxon>Myceligenerans</taxon>
    </lineage>
</organism>
<proteinExistence type="predicted"/>
<dbReference type="PROSITE" id="PS00622">
    <property type="entry name" value="HTH_LUXR_1"/>
    <property type="match status" value="1"/>
</dbReference>
<sequence>MGVLDDLHRAREEYRRREWISAYRELSGLDETDLTAEDFVALATSAFLLGHYNDCVLALQRAYHEALEHQDELAAVRAAYWLTTVLRQGSEPAIAGGWLSRAQRLLDDLDGDDVVERGYVLDQVAYGHIMKGEFPEALDLAPKVTAYGRRFGDPDLVATGLHMEARLTIFTGHVADGLRLLDEAMTYVLAGEVSPVYSGIIYCSSIEACQQIAEYSRMREWTHALTTWCDSQPGLVPFTGQCAVHRGQLMRLHGAYHEAVAELEHAADRYAAEGATQAIGQASYERAEALRLLGAYDEARQAYGEAATHGHPAQPGRALLWFECGRHDTAVAAVHRLLAEWQDPVHRSHLLPAAVEVLVGTGEADAATPLARELEEIATSFDCVGLHAAAAFALAQVALARQDAASALSEGRRATEGWARLDAPYETSRSRMLVARALRMLGDEESALADLTAARDTFAALGTKPTMREATELLGGGETPGGLSPRETEVLRLVASGKSNPEIAAHLVLSEKTVARHLSNIFGKLEVGSRTAAAAFAYEHHLV</sequence>
<dbReference type="PRINTS" id="PR00038">
    <property type="entry name" value="HTHLUXR"/>
</dbReference>
<evidence type="ECO:0000256" key="1">
    <source>
        <dbReference type="ARBA" id="ARBA00023015"/>
    </source>
</evidence>
<dbReference type="RefSeq" id="WP_201846003.1">
    <property type="nucleotide sequence ID" value="NZ_JABBYC010000009.1"/>
</dbReference>
<dbReference type="InterPro" id="IPR036388">
    <property type="entry name" value="WH-like_DNA-bd_sf"/>
</dbReference>
<evidence type="ECO:0000256" key="2">
    <source>
        <dbReference type="ARBA" id="ARBA00023125"/>
    </source>
</evidence>
<feature type="domain" description="HTH luxR-type" evidence="4">
    <location>
        <begin position="476"/>
        <end position="541"/>
    </location>
</feature>
<dbReference type="Gene3D" id="1.25.40.10">
    <property type="entry name" value="Tetratricopeptide repeat domain"/>
    <property type="match status" value="1"/>
</dbReference>
<keyword evidence="1" id="KW-0805">Transcription regulation</keyword>
<keyword evidence="3" id="KW-0804">Transcription</keyword>
<evidence type="ECO:0000313" key="5">
    <source>
        <dbReference type="EMBL" id="MBL0886156.1"/>
    </source>
</evidence>
<dbReference type="CDD" id="cd06170">
    <property type="entry name" value="LuxR_C_like"/>
    <property type="match status" value="1"/>
</dbReference>
<dbReference type="InterPro" id="IPR016032">
    <property type="entry name" value="Sig_transdc_resp-reg_C-effctor"/>
</dbReference>
<gene>
    <name evidence="5" type="ORF">HGK34_07705</name>
</gene>
<dbReference type="PANTHER" id="PTHR44688:SF16">
    <property type="entry name" value="DNA-BINDING TRANSCRIPTIONAL ACTIVATOR DEVR_DOSR"/>
    <property type="match status" value="1"/>
</dbReference>
<dbReference type="Gene3D" id="1.10.10.10">
    <property type="entry name" value="Winged helix-like DNA-binding domain superfamily/Winged helix DNA-binding domain"/>
    <property type="match status" value="1"/>
</dbReference>
<dbReference type="PANTHER" id="PTHR44688">
    <property type="entry name" value="DNA-BINDING TRANSCRIPTIONAL ACTIVATOR DEVR_DOSR"/>
    <property type="match status" value="1"/>
</dbReference>
<comment type="caution">
    <text evidence="5">The sequence shown here is derived from an EMBL/GenBank/DDBJ whole genome shotgun (WGS) entry which is preliminary data.</text>
</comment>
<keyword evidence="2" id="KW-0238">DNA-binding</keyword>